<dbReference type="CDD" id="cd06587">
    <property type="entry name" value="VOC"/>
    <property type="match status" value="1"/>
</dbReference>
<feature type="region of interest" description="Disordered" evidence="1">
    <location>
        <begin position="1"/>
        <end position="30"/>
    </location>
</feature>
<comment type="caution">
    <text evidence="3">The sequence shown here is derived from an EMBL/GenBank/DDBJ whole genome shotgun (WGS) entry which is preliminary data.</text>
</comment>
<feature type="compositionally biased region" description="Low complexity" evidence="1">
    <location>
        <begin position="10"/>
        <end position="25"/>
    </location>
</feature>
<gene>
    <name evidence="3" type="ORF">D8771_31590</name>
</gene>
<dbReference type="InterPro" id="IPR058998">
    <property type="entry name" value="YycE-like_N"/>
</dbReference>
<dbReference type="EMBL" id="RCIY01000114">
    <property type="protein sequence ID" value="TGG75567.1"/>
    <property type="molecule type" value="Genomic_DNA"/>
</dbReference>
<dbReference type="Proteomes" id="UP000298111">
    <property type="component" value="Unassembled WGS sequence"/>
</dbReference>
<dbReference type="SUPFAM" id="SSF54593">
    <property type="entry name" value="Glyoxalase/Bleomycin resistance protein/Dihydroxybiphenyl dioxygenase"/>
    <property type="match status" value="1"/>
</dbReference>
<proteinExistence type="predicted"/>
<accession>A0A8H1L2Y8</accession>
<dbReference type="PROSITE" id="PS51819">
    <property type="entry name" value="VOC"/>
    <property type="match status" value="1"/>
</dbReference>
<dbReference type="AlphaFoldDB" id="A0A8H1L2Y8"/>
<dbReference type="Gene3D" id="3.10.180.10">
    <property type="entry name" value="2,3-Dihydroxybiphenyl 1,2-Dioxygenase, domain 1"/>
    <property type="match status" value="1"/>
</dbReference>
<reference evidence="3 4" key="1">
    <citation type="submission" date="2018-10" db="EMBL/GenBank/DDBJ databases">
        <title>Isolation of pseudouridimycin from Streptomyces albus DSM 40763.</title>
        <authorList>
            <person name="Rosenqvist P."/>
            <person name="Metsae-Ketelae M."/>
            <person name="Virta P."/>
        </authorList>
    </citation>
    <scope>NUCLEOTIDE SEQUENCE [LARGE SCALE GENOMIC DNA]</scope>
    <source>
        <strain evidence="3 4">DSM 40763</strain>
    </source>
</reference>
<name>A0A8H1L2Y8_9ACTN</name>
<feature type="domain" description="VOC" evidence="2">
    <location>
        <begin position="39"/>
        <end position="162"/>
    </location>
</feature>
<dbReference type="Pfam" id="PF22658">
    <property type="entry name" value="YycE-like_N"/>
    <property type="match status" value="1"/>
</dbReference>
<dbReference type="RefSeq" id="WP_135567757.1">
    <property type="nucleotide sequence ID" value="NZ_CP103060.1"/>
</dbReference>
<dbReference type="InterPro" id="IPR029068">
    <property type="entry name" value="Glyas_Bleomycin-R_OHBP_Dase"/>
</dbReference>
<protein>
    <submittedName>
        <fullName evidence="3">VOC family protein</fullName>
    </submittedName>
</protein>
<dbReference type="GeneID" id="75181596"/>
<dbReference type="Pfam" id="PF22659">
    <property type="entry name" value="YycE-like_C"/>
    <property type="match status" value="1"/>
</dbReference>
<dbReference type="InterPro" id="IPR058997">
    <property type="entry name" value="YycE-like_C"/>
</dbReference>
<organism evidence="3 4">
    <name type="scientific">Streptomyces albus</name>
    <dbReference type="NCBI Taxonomy" id="1888"/>
    <lineage>
        <taxon>Bacteria</taxon>
        <taxon>Bacillati</taxon>
        <taxon>Actinomycetota</taxon>
        <taxon>Actinomycetes</taxon>
        <taxon>Kitasatosporales</taxon>
        <taxon>Streptomycetaceae</taxon>
        <taxon>Streptomyces</taxon>
    </lineage>
</organism>
<sequence>MSDSNPTERAASAGPAGGTDPAAPAQHSASGWPGHLAVGAVRFARPSAQLDAVRAFYVDDLGLPVLAEWRGHAGYDGLVVGLPGTPVHMELTQHGDPPRIPAPHPENQLVLYLENQAAHDRAVAHLTARGHHPVPAANPYWPDHGATLFEDPDGWLVVLAPWVFGRDPVPTRREEPGP</sequence>
<evidence type="ECO:0000256" key="1">
    <source>
        <dbReference type="SAM" id="MobiDB-lite"/>
    </source>
</evidence>
<evidence type="ECO:0000259" key="2">
    <source>
        <dbReference type="PROSITE" id="PS51819"/>
    </source>
</evidence>
<evidence type="ECO:0000313" key="3">
    <source>
        <dbReference type="EMBL" id="TGG75567.1"/>
    </source>
</evidence>
<dbReference type="InterPro" id="IPR037523">
    <property type="entry name" value="VOC_core"/>
</dbReference>
<evidence type="ECO:0000313" key="4">
    <source>
        <dbReference type="Proteomes" id="UP000298111"/>
    </source>
</evidence>